<keyword evidence="4" id="KW-0378">Hydrolase</keyword>
<evidence type="ECO:0000256" key="1">
    <source>
        <dbReference type="ARBA" id="ARBA00012493"/>
    </source>
</evidence>
<dbReference type="Pfam" id="PF17921">
    <property type="entry name" value="Integrase_H2C2"/>
    <property type="match status" value="1"/>
</dbReference>
<dbReference type="FunFam" id="3.30.420.10:FF:000063">
    <property type="entry name" value="Retrovirus-related Pol polyprotein from transposon 297-like Protein"/>
    <property type="match status" value="1"/>
</dbReference>
<dbReference type="SUPFAM" id="SSF53098">
    <property type="entry name" value="Ribonuclease H-like"/>
    <property type="match status" value="1"/>
</dbReference>
<dbReference type="InterPro" id="IPR043128">
    <property type="entry name" value="Rev_trsase/Diguanyl_cyclase"/>
</dbReference>
<dbReference type="Gene3D" id="3.10.20.370">
    <property type="match status" value="1"/>
</dbReference>
<dbReference type="FunFam" id="3.10.20.370:FF:000001">
    <property type="entry name" value="Retrovirus-related Pol polyprotein from transposon 17.6-like protein"/>
    <property type="match status" value="1"/>
</dbReference>
<dbReference type="PANTHER" id="PTHR37984:SF8">
    <property type="entry name" value="CCHC-TYPE DOMAIN-CONTAINING PROTEIN"/>
    <property type="match status" value="1"/>
</dbReference>
<evidence type="ECO:0000259" key="8">
    <source>
        <dbReference type="PROSITE" id="PS50158"/>
    </source>
</evidence>
<feature type="region of interest" description="Disordered" evidence="7">
    <location>
        <begin position="1261"/>
        <end position="1310"/>
    </location>
</feature>
<dbReference type="SUPFAM" id="SSF56672">
    <property type="entry name" value="DNA/RNA polymerases"/>
    <property type="match status" value="1"/>
</dbReference>
<dbReference type="Gene3D" id="1.10.340.70">
    <property type="match status" value="1"/>
</dbReference>
<dbReference type="GO" id="GO:0003676">
    <property type="term" value="F:nucleic acid binding"/>
    <property type="evidence" value="ECO:0007669"/>
    <property type="project" value="InterPro"/>
</dbReference>
<feature type="domain" description="Integrase catalytic" evidence="10">
    <location>
        <begin position="1020"/>
        <end position="1192"/>
    </location>
</feature>
<accession>A0A147BJX4</accession>
<name>A0A147BJX4_IXORI</name>
<dbReference type="Pfam" id="PF00078">
    <property type="entry name" value="RVT_1"/>
    <property type="match status" value="1"/>
</dbReference>
<dbReference type="GO" id="GO:0008270">
    <property type="term" value="F:zinc ion binding"/>
    <property type="evidence" value="ECO:0007669"/>
    <property type="project" value="UniProtKB-KW"/>
</dbReference>
<keyword evidence="6" id="KW-0479">Metal-binding</keyword>
<keyword evidence="5" id="KW-0695">RNA-directed DNA polymerase</keyword>
<feature type="domain" description="CCHC-type" evidence="8">
    <location>
        <begin position="237"/>
        <end position="252"/>
    </location>
</feature>
<evidence type="ECO:0000256" key="5">
    <source>
        <dbReference type="ARBA" id="ARBA00022918"/>
    </source>
</evidence>
<dbReference type="InterPro" id="IPR012337">
    <property type="entry name" value="RNaseH-like_sf"/>
</dbReference>
<dbReference type="InterPro" id="IPR050951">
    <property type="entry name" value="Retrovirus_Pol_polyprotein"/>
</dbReference>
<feature type="compositionally biased region" description="Basic and acidic residues" evidence="7">
    <location>
        <begin position="269"/>
        <end position="280"/>
    </location>
</feature>
<dbReference type="Gene3D" id="3.30.70.270">
    <property type="match status" value="2"/>
</dbReference>
<keyword evidence="6" id="KW-0863">Zinc-finger</keyword>
<dbReference type="InterPro" id="IPR000477">
    <property type="entry name" value="RT_dom"/>
</dbReference>
<dbReference type="FunFam" id="1.10.340.70:FF:000004">
    <property type="entry name" value="Retrovirus-related Pol polyprotein from transposon 297-like Protein"/>
    <property type="match status" value="1"/>
</dbReference>
<evidence type="ECO:0000259" key="9">
    <source>
        <dbReference type="PROSITE" id="PS50878"/>
    </source>
</evidence>
<reference evidence="11" key="1">
    <citation type="journal article" date="2018" name="PLoS Negl. Trop. Dis.">
        <title>Sialome diversity of ticks revealed by RNAseq of single tick salivary glands.</title>
        <authorList>
            <person name="Perner J."/>
            <person name="Kropackova S."/>
            <person name="Kopacek P."/>
            <person name="Ribeiro J.M."/>
        </authorList>
    </citation>
    <scope>NUCLEOTIDE SEQUENCE</scope>
    <source>
        <strain evidence="11">Siblings of single egg batch collected in Ceske Budejovice</strain>
        <tissue evidence="11">Salivary glands</tissue>
    </source>
</reference>
<keyword evidence="3" id="KW-0540">Nuclease</keyword>
<evidence type="ECO:0000256" key="4">
    <source>
        <dbReference type="ARBA" id="ARBA00022759"/>
    </source>
</evidence>
<dbReference type="InterPro" id="IPR001584">
    <property type="entry name" value="Integrase_cat-core"/>
</dbReference>
<dbReference type="EC" id="2.7.7.49" evidence="1"/>
<dbReference type="InterPro" id="IPR041588">
    <property type="entry name" value="Integrase_H2C2"/>
</dbReference>
<feature type="non-terminal residue" evidence="11">
    <location>
        <position position="1"/>
    </location>
</feature>
<evidence type="ECO:0000259" key="10">
    <source>
        <dbReference type="PROSITE" id="PS50994"/>
    </source>
</evidence>
<evidence type="ECO:0000256" key="6">
    <source>
        <dbReference type="PROSITE-ProRule" id="PRU00047"/>
    </source>
</evidence>
<dbReference type="GO" id="GO:0003964">
    <property type="term" value="F:RNA-directed DNA polymerase activity"/>
    <property type="evidence" value="ECO:0007669"/>
    <property type="project" value="UniProtKB-KW"/>
</dbReference>
<dbReference type="InterPro" id="IPR043502">
    <property type="entry name" value="DNA/RNA_pol_sf"/>
</dbReference>
<dbReference type="PANTHER" id="PTHR37984">
    <property type="entry name" value="PROTEIN CBG26694"/>
    <property type="match status" value="1"/>
</dbReference>
<proteinExistence type="predicted"/>
<dbReference type="Gene3D" id="3.10.10.10">
    <property type="entry name" value="HIV Type 1 Reverse Transcriptase, subunit A, domain 1"/>
    <property type="match status" value="1"/>
</dbReference>
<sequence>DATGDREGRPREQTASIMTCLLPPPQQLDPTGEPWNTWKTWITEFELFAVATHLKDQPSNVQAATLLVCIGEEGRRIYSTFTFENEADRENIQVLKDKFEQHMKPAINLTYHEFVFGKRDQKDGEKFDEWLTELRILVRNCEYGGVEQRMLRSRIILGTKDKQLQQKLINDNPTFEKVLEMCRTKERTQEQFNEIRREYDRSEDPPGIQALRKDQATCRCCGFVHRTSACPATGKQCRSCGKVGHFAKCCSKGPQSSNSRQQRQGKRGRNYDPKVRQVEREDTDESDEDYLLCHLTVNKIDKEDRWSETVQIEKDRLRCKLDTGANCSVIPRRLLSLISSKKVRKCDTTLSSFFGHKKKACGRVTLTVSTGASTTQEEFFVVKDDVPVTLAGELSERLGLLRRIATVTEGPNDGTKETATSLSDPTGPYADVFHGLGEVGGFTYSMKVNPGTKGVVRPARKVPVALQEKVKRELHRMENEGVITKVKEPTEWSSFMVVVAKKDKVRICMDPVDLNRVLRREHYPMTTMDDFAARIAGAKVFSALDASSGFWQIELDEESSKLCTMSTPYGRYRFKRMPFGICTAPEVFQRVMNEILEDLPGTAVVMDDILVWGKTQQEHDENIRRLLQRCRNVNLRLNPKKCQFGKTEVRYLGQVLTGDGITVDPDRIQDILEVKEPRDPKELRTFLGMITYLSNFILRLSERAAALRELLKKESAWVWTEQQQRSFEDLRDALTKAPVLAYYTPGKPITLSVDASQYGVGAVITQEGKPLAYSSRSLTTAQTKYAQIEKELLAIVHGCTKFHHYIFGQPCVTVESDHKPLQAIFTKPLHQCPMRLQRMKMALQKYSLQVKHIPGKELLLADALSRFPAKETLEEEEKFQVNALEHISVTQDRLQEIREATATDAQLQLLRQYARTAWPEEKDQVPQLGRPFWSYREEIHEEDGLVLRSNKLVIPTAIRQKIINLLHAAHAGKEKMKRRARDILFWPGINADIEGKYDNCSICQKYKPRNVKMPLLSHAVPALPWQYVSVDFFTHEGRDFIIMVDFYSFYFEVEEMKTTTASKVKEFCLKAFATHGLPSKLLSDNGPPFGSHDFKQFLKNLNIDQVTSSPYHARSNGMAERAVRQAKQLLRKSENTEEFYYALLEWRNTPRDEVLQSPVQRLMSRHTRTLLPARLEHYLPVIVPPKAVTQRLTKIRQQQKASYDKSSRALADIETGSQTTVYNSLKHTWSPAIVVGHSTSRSYNIQTPEGQVLRRTREHLRPVAQSPQQTTSEATEPVSDGQVESEPCPLLRRGTRDRRPPQRYGHDHTI</sequence>
<dbReference type="GO" id="GO:0015074">
    <property type="term" value="P:DNA integration"/>
    <property type="evidence" value="ECO:0007669"/>
    <property type="project" value="InterPro"/>
</dbReference>
<keyword evidence="6" id="KW-0862">Zinc</keyword>
<dbReference type="Gene3D" id="3.30.420.10">
    <property type="entry name" value="Ribonuclease H-like superfamily/Ribonuclease H"/>
    <property type="match status" value="1"/>
</dbReference>
<dbReference type="InterPro" id="IPR001878">
    <property type="entry name" value="Znf_CCHC"/>
</dbReference>
<evidence type="ECO:0000313" key="11">
    <source>
        <dbReference type="EMBL" id="JAR91087.1"/>
    </source>
</evidence>
<dbReference type="FunFam" id="3.30.70.270:FF:000026">
    <property type="entry name" value="Transposon Ty3-G Gag-Pol polyprotein"/>
    <property type="match status" value="1"/>
</dbReference>
<protein>
    <recommendedName>
        <fullName evidence="1">RNA-directed DNA polymerase</fullName>
        <ecNumber evidence="1">2.7.7.49</ecNumber>
    </recommendedName>
</protein>
<evidence type="ECO:0000256" key="2">
    <source>
        <dbReference type="ARBA" id="ARBA00022695"/>
    </source>
</evidence>
<dbReference type="EMBL" id="GEGO01004317">
    <property type="protein sequence ID" value="JAR91087.1"/>
    <property type="molecule type" value="Transcribed_RNA"/>
</dbReference>
<feature type="compositionally biased region" description="Polar residues" evidence="7">
    <location>
        <begin position="253"/>
        <end position="262"/>
    </location>
</feature>
<dbReference type="CDD" id="cd01647">
    <property type="entry name" value="RT_LTR"/>
    <property type="match status" value="1"/>
</dbReference>
<dbReference type="GO" id="GO:0042575">
    <property type="term" value="C:DNA polymerase complex"/>
    <property type="evidence" value="ECO:0007669"/>
    <property type="project" value="UniProtKB-ARBA"/>
</dbReference>
<dbReference type="InterPro" id="IPR036397">
    <property type="entry name" value="RNaseH_sf"/>
</dbReference>
<dbReference type="PROSITE" id="PS50158">
    <property type="entry name" value="ZF_CCHC"/>
    <property type="match status" value="1"/>
</dbReference>
<dbReference type="GO" id="GO:0004519">
    <property type="term" value="F:endonuclease activity"/>
    <property type="evidence" value="ECO:0007669"/>
    <property type="project" value="UniProtKB-KW"/>
</dbReference>
<keyword evidence="4" id="KW-0255">Endonuclease</keyword>
<feature type="domain" description="Reverse transcriptase" evidence="9">
    <location>
        <begin position="480"/>
        <end position="656"/>
    </location>
</feature>
<feature type="compositionally biased region" description="Polar residues" evidence="7">
    <location>
        <begin position="1265"/>
        <end position="1274"/>
    </location>
</feature>
<dbReference type="PROSITE" id="PS50878">
    <property type="entry name" value="RT_POL"/>
    <property type="match status" value="1"/>
</dbReference>
<feature type="compositionally biased region" description="Basic and acidic residues" evidence="7">
    <location>
        <begin position="1297"/>
        <end position="1310"/>
    </location>
</feature>
<dbReference type="InterPro" id="IPR041577">
    <property type="entry name" value="RT_RNaseH_2"/>
</dbReference>
<dbReference type="CDD" id="cd09274">
    <property type="entry name" value="RNase_HI_RT_Ty3"/>
    <property type="match status" value="1"/>
</dbReference>
<evidence type="ECO:0000256" key="3">
    <source>
        <dbReference type="ARBA" id="ARBA00022722"/>
    </source>
</evidence>
<dbReference type="Pfam" id="PF00665">
    <property type="entry name" value="rve"/>
    <property type="match status" value="1"/>
</dbReference>
<dbReference type="PROSITE" id="PS50994">
    <property type="entry name" value="INTEGRASE"/>
    <property type="match status" value="1"/>
</dbReference>
<feature type="region of interest" description="Disordered" evidence="7">
    <location>
        <begin position="250"/>
        <end position="283"/>
    </location>
</feature>
<organism evidence="11">
    <name type="scientific">Ixodes ricinus</name>
    <name type="common">Common tick</name>
    <name type="synonym">Acarus ricinus</name>
    <dbReference type="NCBI Taxonomy" id="34613"/>
    <lineage>
        <taxon>Eukaryota</taxon>
        <taxon>Metazoa</taxon>
        <taxon>Ecdysozoa</taxon>
        <taxon>Arthropoda</taxon>
        <taxon>Chelicerata</taxon>
        <taxon>Arachnida</taxon>
        <taxon>Acari</taxon>
        <taxon>Parasitiformes</taxon>
        <taxon>Ixodida</taxon>
        <taxon>Ixodoidea</taxon>
        <taxon>Ixodidae</taxon>
        <taxon>Ixodinae</taxon>
        <taxon>Ixodes</taxon>
    </lineage>
</organism>
<keyword evidence="2" id="KW-0808">Transferase</keyword>
<keyword evidence="2" id="KW-0548">Nucleotidyltransferase</keyword>
<dbReference type="Pfam" id="PF17919">
    <property type="entry name" value="RT_RNaseH_2"/>
    <property type="match status" value="1"/>
</dbReference>
<evidence type="ECO:0000256" key="7">
    <source>
        <dbReference type="SAM" id="MobiDB-lite"/>
    </source>
</evidence>